<dbReference type="AlphaFoldDB" id="A0A1G6BYR2"/>
<keyword evidence="9" id="KW-0238">DNA-binding</keyword>
<feature type="domain" description="DNA polymerase III beta sliding clamp central" evidence="13">
    <location>
        <begin position="130"/>
        <end position="230"/>
    </location>
</feature>
<comment type="subcellular location">
    <subcellularLocation>
        <location evidence="1">Cytoplasm</location>
    </subcellularLocation>
</comment>
<comment type="similarity">
    <text evidence="2">Belongs to the beta sliding clamp family.</text>
</comment>
<dbReference type="EMBL" id="FMXO01000006">
    <property type="protein sequence ID" value="SDB25762.1"/>
    <property type="molecule type" value="Genomic_DNA"/>
</dbReference>
<keyword evidence="5" id="KW-0808">Transferase</keyword>
<evidence type="ECO:0000256" key="2">
    <source>
        <dbReference type="ARBA" id="ARBA00010752"/>
    </source>
</evidence>
<dbReference type="GO" id="GO:0005737">
    <property type="term" value="C:cytoplasm"/>
    <property type="evidence" value="ECO:0007669"/>
    <property type="project" value="UniProtKB-SubCell"/>
</dbReference>
<organism evidence="15 16">
    <name type="scientific">Desulfonatronum thiosulfatophilum</name>
    <dbReference type="NCBI Taxonomy" id="617002"/>
    <lineage>
        <taxon>Bacteria</taxon>
        <taxon>Pseudomonadati</taxon>
        <taxon>Thermodesulfobacteriota</taxon>
        <taxon>Desulfovibrionia</taxon>
        <taxon>Desulfovibrionales</taxon>
        <taxon>Desulfonatronaceae</taxon>
        <taxon>Desulfonatronum</taxon>
    </lineage>
</organism>
<proteinExistence type="inferred from homology"/>
<dbReference type="Gene3D" id="3.10.150.10">
    <property type="entry name" value="DNA Polymerase III, subunit A, domain 2"/>
    <property type="match status" value="1"/>
</dbReference>
<reference evidence="15 16" key="1">
    <citation type="submission" date="2016-10" db="EMBL/GenBank/DDBJ databases">
        <authorList>
            <person name="de Groot N.N."/>
        </authorList>
    </citation>
    <scope>NUCLEOTIDE SEQUENCE [LARGE SCALE GENOMIC DNA]</scope>
    <source>
        <strain evidence="15 16">ASO4-2</strain>
    </source>
</reference>
<keyword evidence="8" id="KW-0239">DNA-directed DNA polymerase</keyword>
<keyword evidence="7" id="KW-0235">DNA replication</keyword>
<evidence type="ECO:0000313" key="16">
    <source>
        <dbReference type="Proteomes" id="UP000198771"/>
    </source>
</evidence>
<dbReference type="GO" id="GO:0003887">
    <property type="term" value="F:DNA-directed DNA polymerase activity"/>
    <property type="evidence" value="ECO:0007669"/>
    <property type="project" value="UniProtKB-KW"/>
</dbReference>
<evidence type="ECO:0000256" key="4">
    <source>
        <dbReference type="ARBA" id="ARBA00022490"/>
    </source>
</evidence>
<dbReference type="InterPro" id="IPR046938">
    <property type="entry name" value="DNA_clamp_sf"/>
</dbReference>
<name>A0A1G6BYR2_9BACT</name>
<dbReference type="InterPro" id="IPR001001">
    <property type="entry name" value="DNA_polIII_beta"/>
</dbReference>
<dbReference type="SMART" id="SM00480">
    <property type="entry name" value="POL3Bc"/>
    <property type="match status" value="1"/>
</dbReference>
<dbReference type="GO" id="GO:0006271">
    <property type="term" value="P:DNA strand elongation involved in DNA replication"/>
    <property type="evidence" value="ECO:0007669"/>
    <property type="project" value="TreeGrafter"/>
</dbReference>
<dbReference type="NCBIfam" id="TIGR00663">
    <property type="entry name" value="dnan"/>
    <property type="match status" value="1"/>
</dbReference>
<accession>A0A1G6BYR2</accession>
<evidence type="ECO:0000256" key="9">
    <source>
        <dbReference type="ARBA" id="ARBA00023125"/>
    </source>
</evidence>
<evidence type="ECO:0000256" key="7">
    <source>
        <dbReference type="ARBA" id="ARBA00022705"/>
    </source>
</evidence>
<dbReference type="Pfam" id="PF02768">
    <property type="entry name" value="DNA_pol3_beta_3"/>
    <property type="match status" value="1"/>
</dbReference>
<evidence type="ECO:0000256" key="3">
    <source>
        <dbReference type="ARBA" id="ARBA00021035"/>
    </source>
</evidence>
<evidence type="ECO:0000259" key="13">
    <source>
        <dbReference type="Pfam" id="PF02767"/>
    </source>
</evidence>
<feature type="domain" description="DNA polymerase III beta sliding clamp N-terminal" evidence="12">
    <location>
        <begin position="1"/>
        <end position="103"/>
    </location>
</feature>
<keyword evidence="4" id="KW-0963">Cytoplasm</keyword>
<evidence type="ECO:0000256" key="5">
    <source>
        <dbReference type="ARBA" id="ARBA00022679"/>
    </source>
</evidence>
<keyword evidence="16" id="KW-1185">Reference proteome</keyword>
<evidence type="ECO:0000256" key="1">
    <source>
        <dbReference type="ARBA" id="ARBA00004496"/>
    </source>
</evidence>
<dbReference type="InterPro" id="IPR022635">
    <property type="entry name" value="DNA_polIII_beta_C"/>
</dbReference>
<dbReference type="Gene3D" id="3.70.10.10">
    <property type="match status" value="1"/>
</dbReference>
<dbReference type="GO" id="GO:0009360">
    <property type="term" value="C:DNA polymerase III complex"/>
    <property type="evidence" value="ECO:0007669"/>
    <property type="project" value="InterPro"/>
</dbReference>
<dbReference type="CDD" id="cd00140">
    <property type="entry name" value="beta_clamp"/>
    <property type="match status" value="1"/>
</dbReference>
<dbReference type="SUPFAM" id="SSF55979">
    <property type="entry name" value="DNA clamp"/>
    <property type="match status" value="3"/>
</dbReference>
<dbReference type="STRING" id="617002.SAMN05660653_01222"/>
<dbReference type="RefSeq" id="WP_092118682.1">
    <property type="nucleotide sequence ID" value="NZ_FMXO01000006.1"/>
</dbReference>
<dbReference type="InterPro" id="IPR022634">
    <property type="entry name" value="DNA_polIII_beta_N"/>
</dbReference>
<dbReference type="GO" id="GO:0008408">
    <property type="term" value="F:3'-5' exonuclease activity"/>
    <property type="evidence" value="ECO:0007669"/>
    <property type="project" value="InterPro"/>
</dbReference>
<dbReference type="PANTHER" id="PTHR30478:SF0">
    <property type="entry name" value="BETA SLIDING CLAMP"/>
    <property type="match status" value="1"/>
</dbReference>
<dbReference type="OrthoDB" id="8421503at2"/>
<evidence type="ECO:0000259" key="12">
    <source>
        <dbReference type="Pfam" id="PF00712"/>
    </source>
</evidence>
<evidence type="ECO:0000259" key="14">
    <source>
        <dbReference type="Pfam" id="PF02768"/>
    </source>
</evidence>
<evidence type="ECO:0000256" key="10">
    <source>
        <dbReference type="ARBA" id="ARBA00030988"/>
    </source>
</evidence>
<feature type="domain" description="DNA polymerase III beta sliding clamp C-terminal" evidence="14">
    <location>
        <begin position="263"/>
        <end position="372"/>
    </location>
</feature>
<keyword evidence="6" id="KW-0548">Nucleotidyltransferase</keyword>
<dbReference type="Proteomes" id="UP000198771">
    <property type="component" value="Unassembled WGS sequence"/>
</dbReference>
<sequence>MKFSIQREEILPALQQAAQITSVKTGAVFLRSIWLKVENSQLQIMATDSNIEFFGFFSPQIQEDGLVGVNGRHLYELIRKLHPGELQFNVEKDATQLLVKQNKRKYVIPINENYWFQQLSSFPEEGAVTLSGEKLSRIIDKVFYSVSEDETMQAVNCMLIKYAQKEQKSDFCGLNGHQLALYRLENDGLRDLLPEQGILISKKYLQELKRMIPQKEIQLNISNNRLYCRSVDQKDNISLPLSLYEYPDHNQMLARYEADDPSSMSIDRRGLMDALDRILIFNTDNSICTFFEFNDGMVQMDVQSEEKGEAKEFLDSVFSGGLRKIAFPTRDLIEILSHFECETIHFHFTSSEGPCFIEDKDDPDYKVLIMPMKITDDIVYSDTDF</sequence>
<dbReference type="Pfam" id="PF00712">
    <property type="entry name" value="DNA_pol3_beta"/>
    <property type="match status" value="1"/>
</dbReference>
<dbReference type="GO" id="GO:0003677">
    <property type="term" value="F:DNA binding"/>
    <property type="evidence" value="ECO:0007669"/>
    <property type="project" value="UniProtKB-KW"/>
</dbReference>
<dbReference type="Pfam" id="PF02767">
    <property type="entry name" value="DNA_pol3_beta_2"/>
    <property type="match status" value="1"/>
</dbReference>
<protein>
    <recommendedName>
        <fullName evidence="3">Beta sliding clamp</fullName>
    </recommendedName>
    <alternativeName>
        <fullName evidence="11">Beta-clamp processivity factor</fullName>
    </alternativeName>
    <alternativeName>
        <fullName evidence="10">DNA polymerase III beta sliding clamp subunit</fullName>
    </alternativeName>
</protein>
<evidence type="ECO:0000256" key="8">
    <source>
        <dbReference type="ARBA" id="ARBA00022932"/>
    </source>
</evidence>
<dbReference type="InterPro" id="IPR022637">
    <property type="entry name" value="DNA_polIII_beta_cen"/>
</dbReference>
<evidence type="ECO:0000256" key="11">
    <source>
        <dbReference type="ARBA" id="ARBA00033276"/>
    </source>
</evidence>
<evidence type="ECO:0000256" key="6">
    <source>
        <dbReference type="ARBA" id="ARBA00022695"/>
    </source>
</evidence>
<dbReference type="PANTHER" id="PTHR30478">
    <property type="entry name" value="DNA POLYMERASE III SUBUNIT BETA"/>
    <property type="match status" value="1"/>
</dbReference>
<evidence type="ECO:0000313" key="15">
    <source>
        <dbReference type="EMBL" id="SDB25762.1"/>
    </source>
</evidence>
<gene>
    <name evidence="15" type="ORF">SAMN05660653_01222</name>
</gene>